<dbReference type="InterPro" id="IPR005467">
    <property type="entry name" value="His_kinase_dom"/>
</dbReference>
<evidence type="ECO:0000259" key="4">
    <source>
        <dbReference type="PROSITE" id="PS50110"/>
    </source>
</evidence>
<dbReference type="PANTHER" id="PTHR43547">
    <property type="entry name" value="TWO-COMPONENT HISTIDINE KINASE"/>
    <property type="match status" value="1"/>
</dbReference>
<feature type="domain" description="Response regulatory" evidence="4">
    <location>
        <begin position="215"/>
        <end position="324"/>
    </location>
</feature>
<name>A0A833JCM7_9BACT</name>
<evidence type="ECO:0000256" key="2">
    <source>
        <dbReference type="PROSITE-ProRule" id="PRU00169"/>
    </source>
</evidence>
<dbReference type="InterPro" id="IPR003594">
    <property type="entry name" value="HATPase_dom"/>
</dbReference>
<protein>
    <submittedName>
        <fullName evidence="5">Response regulator</fullName>
    </submittedName>
</protein>
<feature type="domain" description="Histidine kinase" evidence="3">
    <location>
        <begin position="1"/>
        <end position="166"/>
    </location>
</feature>
<dbReference type="InterPro" id="IPR001789">
    <property type="entry name" value="Sig_transdc_resp-reg_receiver"/>
</dbReference>
<dbReference type="Proteomes" id="UP000442694">
    <property type="component" value="Unassembled WGS sequence"/>
</dbReference>
<dbReference type="CDD" id="cd00156">
    <property type="entry name" value="REC"/>
    <property type="match status" value="1"/>
</dbReference>
<dbReference type="Gene3D" id="3.40.50.2300">
    <property type="match status" value="1"/>
</dbReference>
<dbReference type="SUPFAM" id="SSF52172">
    <property type="entry name" value="CheY-like"/>
    <property type="match status" value="1"/>
</dbReference>
<dbReference type="InterPro" id="IPR011006">
    <property type="entry name" value="CheY-like_superfamily"/>
</dbReference>
<comment type="caution">
    <text evidence="5">The sequence shown here is derived from an EMBL/GenBank/DDBJ whole genome shotgun (WGS) entry which is preliminary data.</text>
</comment>
<dbReference type="AlphaFoldDB" id="A0A833JCM7"/>
<dbReference type="GO" id="GO:0000155">
    <property type="term" value="F:phosphorelay sensor kinase activity"/>
    <property type="evidence" value="ECO:0007669"/>
    <property type="project" value="TreeGrafter"/>
</dbReference>
<keyword evidence="1 2" id="KW-0597">Phosphoprotein</keyword>
<dbReference type="SMART" id="SM00387">
    <property type="entry name" value="HATPase_c"/>
    <property type="match status" value="1"/>
</dbReference>
<evidence type="ECO:0000256" key="1">
    <source>
        <dbReference type="ARBA" id="ARBA00022553"/>
    </source>
</evidence>
<dbReference type="SUPFAM" id="SSF55874">
    <property type="entry name" value="ATPase domain of HSP90 chaperone/DNA topoisomerase II/histidine kinase"/>
    <property type="match status" value="1"/>
</dbReference>
<dbReference type="PROSITE" id="PS50110">
    <property type="entry name" value="RESPONSE_REGULATORY"/>
    <property type="match status" value="1"/>
</dbReference>
<dbReference type="PROSITE" id="PS50109">
    <property type="entry name" value="HIS_KIN"/>
    <property type="match status" value="1"/>
</dbReference>
<dbReference type="Pfam" id="PF00072">
    <property type="entry name" value="Response_reg"/>
    <property type="match status" value="1"/>
</dbReference>
<gene>
    <name evidence="5" type="ORF">GCL57_07735</name>
</gene>
<evidence type="ECO:0000313" key="6">
    <source>
        <dbReference type="Proteomes" id="UP000442694"/>
    </source>
</evidence>
<accession>A0A833JCM7</accession>
<evidence type="ECO:0000313" key="5">
    <source>
        <dbReference type="EMBL" id="KAB8030856.1"/>
    </source>
</evidence>
<keyword evidence="6" id="KW-1185">Reference proteome</keyword>
<dbReference type="RefSeq" id="WP_152212783.1">
    <property type="nucleotide sequence ID" value="NZ_WFLN01000006.1"/>
</dbReference>
<proteinExistence type="predicted"/>
<reference evidence="5 6" key="1">
    <citation type="submission" date="2019-10" db="EMBL/GenBank/DDBJ databases">
        <title>New genus of Silvanigrellaceae.</title>
        <authorList>
            <person name="Pitt A."/>
            <person name="Hahn M.W."/>
        </authorList>
    </citation>
    <scope>NUCLEOTIDE SEQUENCE [LARGE SCALE GENOMIC DNA]</scope>
    <source>
        <strain evidence="5 6">33A1-SZDP</strain>
    </source>
</reference>
<evidence type="ECO:0000259" key="3">
    <source>
        <dbReference type="PROSITE" id="PS50109"/>
    </source>
</evidence>
<dbReference type="PANTHER" id="PTHR43547:SF2">
    <property type="entry name" value="HYBRID SIGNAL TRANSDUCTION HISTIDINE KINASE C"/>
    <property type="match status" value="1"/>
</dbReference>
<organism evidence="5 6">
    <name type="scientific">Fluviispira multicolorata</name>
    <dbReference type="NCBI Taxonomy" id="2654512"/>
    <lineage>
        <taxon>Bacteria</taxon>
        <taxon>Pseudomonadati</taxon>
        <taxon>Bdellovibrionota</taxon>
        <taxon>Oligoflexia</taxon>
        <taxon>Silvanigrellales</taxon>
        <taxon>Silvanigrellaceae</taxon>
        <taxon>Fluviispira</taxon>
    </lineage>
</organism>
<dbReference type="InterPro" id="IPR036890">
    <property type="entry name" value="HATPase_C_sf"/>
</dbReference>
<feature type="modified residue" description="4-aspartylphosphate" evidence="2">
    <location>
        <position position="270"/>
    </location>
</feature>
<dbReference type="EMBL" id="WFLN01000006">
    <property type="protein sequence ID" value="KAB8030856.1"/>
    <property type="molecule type" value="Genomic_DNA"/>
</dbReference>
<dbReference type="Pfam" id="PF02518">
    <property type="entry name" value="HATPase_c"/>
    <property type="match status" value="1"/>
</dbReference>
<sequence>MLNSFMYFGDIKNNSADSIDFETLLFQLLMDFTKFSSNIKLSFRFKFNHKSKIYFNKIQLKRVIINLLINAIETMNNHGEIWIETQELSLKDQNFIQITFGNSNSYIEDQYLDKLFELSFTMGKENGNSIGLYSVKSIINSFGGNIKCLSSKNIGTEFIFTVPKINQLKSNEFSYLLPKNSVNIIEYKNLKMIKNNNTTQSKIIKFINLNFKRMSILILEDCEVYLKSIQSIMYKSMQIYKSDIYFYTANNYHDAVKICDKENPQIIITDIDLKDMLHDGFEFNKYIRKKNDDTYIFVHTNHIFSEERSFELGVILFRYVEKFT</sequence>
<dbReference type="Gene3D" id="3.30.565.10">
    <property type="entry name" value="Histidine kinase-like ATPase, C-terminal domain"/>
    <property type="match status" value="1"/>
</dbReference>